<proteinExistence type="predicted"/>
<organism evidence="2 3">
    <name type="scientific">Myotis brandtii</name>
    <name type="common">Brandt's bat</name>
    <dbReference type="NCBI Taxonomy" id="109478"/>
    <lineage>
        <taxon>Eukaryota</taxon>
        <taxon>Metazoa</taxon>
        <taxon>Chordata</taxon>
        <taxon>Craniata</taxon>
        <taxon>Vertebrata</taxon>
        <taxon>Euteleostomi</taxon>
        <taxon>Mammalia</taxon>
        <taxon>Eutheria</taxon>
        <taxon>Laurasiatheria</taxon>
        <taxon>Chiroptera</taxon>
        <taxon>Yangochiroptera</taxon>
        <taxon>Vespertilionidae</taxon>
        <taxon>Myotis</taxon>
    </lineage>
</organism>
<accession>S7MG04</accession>
<evidence type="ECO:0000313" key="3">
    <source>
        <dbReference type="Proteomes" id="UP000052978"/>
    </source>
</evidence>
<protein>
    <submittedName>
        <fullName evidence="2">Uncharacterized protein</fullName>
    </submittedName>
</protein>
<sequence length="79" mass="8549">MMHTDHQWQKLNAGAAPWWSVCSHRGSGCSTTSLKAGERSGGSGSLSRLRGSAKEQRAEWNKMTKNALPEPVDSGHKNA</sequence>
<evidence type="ECO:0000313" key="2">
    <source>
        <dbReference type="EMBL" id="EPQ02295.1"/>
    </source>
</evidence>
<keyword evidence="3" id="KW-1185">Reference proteome</keyword>
<reference evidence="2 3" key="1">
    <citation type="journal article" date="2013" name="Nat. Commun.">
        <title>Genome analysis reveals insights into physiology and longevity of the Brandt's bat Myotis brandtii.</title>
        <authorList>
            <person name="Seim I."/>
            <person name="Fang X."/>
            <person name="Xiong Z."/>
            <person name="Lobanov A.V."/>
            <person name="Huang Z."/>
            <person name="Ma S."/>
            <person name="Feng Y."/>
            <person name="Turanov A.A."/>
            <person name="Zhu Y."/>
            <person name="Lenz T.L."/>
            <person name="Gerashchenko M.V."/>
            <person name="Fan D."/>
            <person name="Hee Yim S."/>
            <person name="Yao X."/>
            <person name="Jordan D."/>
            <person name="Xiong Y."/>
            <person name="Ma Y."/>
            <person name="Lyapunov A.N."/>
            <person name="Chen G."/>
            <person name="Kulakova O.I."/>
            <person name="Sun Y."/>
            <person name="Lee S.G."/>
            <person name="Bronson R.T."/>
            <person name="Moskalev A.A."/>
            <person name="Sunyaev S.R."/>
            <person name="Zhang G."/>
            <person name="Krogh A."/>
            <person name="Wang J."/>
            <person name="Gladyshev V.N."/>
        </authorList>
    </citation>
    <scope>NUCLEOTIDE SEQUENCE [LARGE SCALE GENOMIC DNA]</scope>
</reference>
<name>S7MG04_MYOBR</name>
<feature type="region of interest" description="Disordered" evidence="1">
    <location>
        <begin position="27"/>
        <end position="79"/>
    </location>
</feature>
<dbReference type="AlphaFoldDB" id="S7MG04"/>
<gene>
    <name evidence="2" type="ORF">D623_10034951</name>
</gene>
<evidence type="ECO:0000256" key="1">
    <source>
        <dbReference type="SAM" id="MobiDB-lite"/>
    </source>
</evidence>
<dbReference type="EMBL" id="KE161207">
    <property type="protein sequence ID" value="EPQ02295.1"/>
    <property type="molecule type" value="Genomic_DNA"/>
</dbReference>
<feature type="compositionally biased region" description="Basic and acidic residues" evidence="1">
    <location>
        <begin position="52"/>
        <end position="62"/>
    </location>
</feature>
<dbReference type="Proteomes" id="UP000052978">
    <property type="component" value="Unassembled WGS sequence"/>
</dbReference>